<feature type="transmembrane region" description="Helical" evidence="7">
    <location>
        <begin position="355"/>
        <end position="376"/>
    </location>
</feature>
<keyword evidence="10" id="KW-1185">Reference proteome</keyword>
<evidence type="ECO:0000256" key="7">
    <source>
        <dbReference type="SAM" id="Phobius"/>
    </source>
</evidence>
<comment type="subcellular location">
    <subcellularLocation>
        <location evidence="1">Cell membrane</location>
    </subcellularLocation>
</comment>
<keyword evidence="7" id="KW-0812">Transmembrane</keyword>
<dbReference type="Pfam" id="PF12801">
    <property type="entry name" value="Fer4_5"/>
    <property type="match status" value="2"/>
</dbReference>
<dbReference type="PROSITE" id="PS00198">
    <property type="entry name" value="4FE4S_FER_1"/>
    <property type="match status" value="1"/>
</dbReference>
<dbReference type="AlphaFoldDB" id="A0A2N5HBJ5"/>
<gene>
    <name evidence="9" type="ORF">CVD27_17005</name>
</gene>
<feature type="domain" description="4Fe-4S ferredoxin-type" evidence="8">
    <location>
        <begin position="228"/>
        <end position="258"/>
    </location>
</feature>
<dbReference type="PANTHER" id="PTHR30224">
    <property type="entry name" value="ELECTRON TRANSPORT PROTEIN"/>
    <property type="match status" value="1"/>
</dbReference>
<feature type="transmembrane region" description="Helical" evidence="7">
    <location>
        <begin position="316"/>
        <end position="335"/>
    </location>
</feature>
<sequence>MVPVAIPKDKLSKEKKQMEEKKPYNLLSIPVVKKFIQSKWYPGIFQWIVLAVFSVIVYELVAGTVDPTRNVGTSLTWVLWWPLIPIFFLVIGRFWCTICPFGKVSDIIRKTIGSNRPMPKFLRKYGLWMIDFFFIAITYSDHIWGIVESPRGSGYLLLLLVTMVVGTSIFYERRTFCKTLCFLGGLSGNYSRSGSLELRGTPDICKTCKTQSCFKGSEKAEGCPMFQFVRTMETAADCNLCGNCVKNCPNNSIRISPRVPTSELWGIKKPMLEHTFLAAVIMGIVFVQNITMVTIWQDILNAIGTVTGTDNYNVNFTVAFIIAMAIPVGLLYGTAKLATLTGGSVEKVKKNFVRFGYAIIPLDLAGHLAHNLFHIITEGKAIWYNSAVLFGMNVKRGDLAFAPASSVQLLQYIIIVIGMIGSIYTAYRIGNKGSFKALAPYYVLMVLLAVANIYLFSLPMMHRV</sequence>
<dbReference type="InterPro" id="IPR017900">
    <property type="entry name" value="4Fe4S_Fe_S_CS"/>
</dbReference>
<evidence type="ECO:0000313" key="10">
    <source>
        <dbReference type="Proteomes" id="UP000234950"/>
    </source>
</evidence>
<proteinExistence type="predicted"/>
<dbReference type="InterPro" id="IPR017896">
    <property type="entry name" value="4Fe4S_Fe-S-bd"/>
</dbReference>
<keyword evidence="7" id="KW-1133">Transmembrane helix</keyword>
<evidence type="ECO:0000256" key="1">
    <source>
        <dbReference type="ARBA" id="ARBA00004236"/>
    </source>
</evidence>
<name>A0A2N5HBJ5_9BACI</name>
<keyword evidence="2" id="KW-1003">Cell membrane</keyword>
<comment type="caution">
    <text evidence="9">The sequence shown here is derived from an EMBL/GenBank/DDBJ whole genome shotgun (WGS) entry which is preliminary data.</text>
</comment>
<keyword evidence="5" id="KW-0411">Iron-sulfur</keyword>
<dbReference type="PANTHER" id="PTHR30224:SF4">
    <property type="entry name" value="ELECTRON TRANSPORT PROTEIN YCCM-RELATED"/>
    <property type="match status" value="1"/>
</dbReference>
<feature type="transmembrane region" description="Helical" evidence="7">
    <location>
        <begin position="125"/>
        <end position="147"/>
    </location>
</feature>
<protein>
    <submittedName>
        <fullName evidence="9">Ferredoxin</fullName>
    </submittedName>
</protein>
<feature type="transmembrane region" description="Helical" evidence="7">
    <location>
        <begin position="439"/>
        <end position="458"/>
    </location>
</feature>
<feature type="transmembrane region" description="Helical" evidence="7">
    <location>
        <begin position="78"/>
        <end position="104"/>
    </location>
</feature>
<evidence type="ECO:0000256" key="4">
    <source>
        <dbReference type="ARBA" id="ARBA00023004"/>
    </source>
</evidence>
<accession>A0A2N5HBJ5</accession>
<dbReference type="SUPFAM" id="SSF54862">
    <property type="entry name" value="4Fe-4S ferredoxins"/>
    <property type="match status" value="1"/>
</dbReference>
<dbReference type="PROSITE" id="PS51379">
    <property type="entry name" value="4FE4S_FER_2"/>
    <property type="match status" value="1"/>
</dbReference>
<dbReference type="EMBL" id="PGVE01000064">
    <property type="protein sequence ID" value="PLS02885.1"/>
    <property type="molecule type" value="Genomic_DNA"/>
</dbReference>
<feature type="transmembrane region" description="Helical" evidence="7">
    <location>
        <begin position="40"/>
        <end position="58"/>
    </location>
</feature>
<evidence type="ECO:0000256" key="5">
    <source>
        <dbReference type="ARBA" id="ARBA00023014"/>
    </source>
</evidence>
<evidence type="ECO:0000256" key="6">
    <source>
        <dbReference type="ARBA" id="ARBA00023136"/>
    </source>
</evidence>
<keyword evidence="4" id="KW-0408">Iron</keyword>
<dbReference type="GO" id="GO:0051536">
    <property type="term" value="F:iron-sulfur cluster binding"/>
    <property type="evidence" value="ECO:0007669"/>
    <property type="project" value="UniProtKB-KW"/>
</dbReference>
<evidence type="ECO:0000313" key="9">
    <source>
        <dbReference type="EMBL" id="PLS02885.1"/>
    </source>
</evidence>
<evidence type="ECO:0000256" key="3">
    <source>
        <dbReference type="ARBA" id="ARBA00022723"/>
    </source>
</evidence>
<feature type="transmembrane region" description="Helical" evidence="7">
    <location>
        <begin position="153"/>
        <end position="171"/>
    </location>
</feature>
<keyword evidence="6 7" id="KW-0472">Membrane</keyword>
<dbReference type="GO" id="GO:0046872">
    <property type="term" value="F:metal ion binding"/>
    <property type="evidence" value="ECO:0007669"/>
    <property type="project" value="UniProtKB-KW"/>
</dbReference>
<organism evidence="9 10">
    <name type="scientific">Neobacillus cucumis</name>
    <dbReference type="NCBI Taxonomy" id="1740721"/>
    <lineage>
        <taxon>Bacteria</taxon>
        <taxon>Bacillati</taxon>
        <taxon>Bacillota</taxon>
        <taxon>Bacilli</taxon>
        <taxon>Bacillales</taxon>
        <taxon>Bacillaceae</taxon>
        <taxon>Neobacillus</taxon>
    </lineage>
</organism>
<keyword evidence="3" id="KW-0479">Metal-binding</keyword>
<evidence type="ECO:0000256" key="2">
    <source>
        <dbReference type="ARBA" id="ARBA00022475"/>
    </source>
</evidence>
<feature type="transmembrane region" description="Helical" evidence="7">
    <location>
        <begin position="276"/>
        <end position="296"/>
    </location>
</feature>
<evidence type="ECO:0000259" key="8">
    <source>
        <dbReference type="PROSITE" id="PS51379"/>
    </source>
</evidence>
<feature type="transmembrane region" description="Helical" evidence="7">
    <location>
        <begin position="409"/>
        <end position="427"/>
    </location>
</feature>
<dbReference type="OrthoDB" id="9771372at2"/>
<reference evidence="9 10" key="1">
    <citation type="submission" date="2017-11" db="EMBL/GenBank/DDBJ databases">
        <title>Comparitive Functional Genomics of Dry Heat Resistant strains isolated from the Viking Spacecraft.</title>
        <authorList>
            <person name="Seuylemezian A."/>
            <person name="Cooper K."/>
            <person name="Vaishampayan P."/>
        </authorList>
    </citation>
    <scope>NUCLEOTIDE SEQUENCE [LARGE SCALE GENOMIC DNA]</scope>
    <source>
        <strain evidence="9 10">V32-6</strain>
    </source>
</reference>
<dbReference type="Proteomes" id="UP000234950">
    <property type="component" value="Unassembled WGS sequence"/>
</dbReference>
<dbReference type="InterPro" id="IPR052378">
    <property type="entry name" value="NosR_regulator"/>
</dbReference>
<dbReference type="GO" id="GO:0005886">
    <property type="term" value="C:plasma membrane"/>
    <property type="evidence" value="ECO:0007669"/>
    <property type="project" value="UniProtKB-SubCell"/>
</dbReference>